<protein>
    <submittedName>
        <fullName evidence="2">Uncharacterized protein</fullName>
    </submittedName>
</protein>
<dbReference type="Proteomes" id="UP000815325">
    <property type="component" value="Unassembled WGS sequence"/>
</dbReference>
<dbReference type="EMBL" id="MU069458">
    <property type="protein sequence ID" value="KAF5842649.1"/>
    <property type="molecule type" value="Genomic_DNA"/>
</dbReference>
<proteinExistence type="predicted"/>
<organism evidence="2 3">
    <name type="scientific">Dunaliella salina</name>
    <name type="common">Green alga</name>
    <name type="synonym">Protococcus salinus</name>
    <dbReference type="NCBI Taxonomy" id="3046"/>
    <lineage>
        <taxon>Eukaryota</taxon>
        <taxon>Viridiplantae</taxon>
        <taxon>Chlorophyta</taxon>
        <taxon>core chlorophytes</taxon>
        <taxon>Chlorophyceae</taxon>
        <taxon>CS clade</taxon>
        <taxon>Chlamydomonadales</taxon>
        <taxon>Dunaliellaceae</taxon>
        <taxon>Dunaliella</taxon>
    </lineage>
</organism>
<sequence>MIILAGAPLAKLTLDGTAQKKPYVIVFSPIECAAFALGDFSASLKPYVPQLLAPSAMFKHVVKTLTECSKDDNSGKGGGACTTQAYLDINKAQDANRAELKQLEILLSKAFTPNQLVVLSIGSVIVVLGAVGSLIRPVKASILGYPLMAMSIYSAKPAGFLASFAFLFFLAAFAINDIEDLRFPRFNAVRRARQEARRS</sequence>
<keyword evidence="1" id="KW-0472">Membrane</keyword>
<comment type="caution">
    <text evidence="2">The sequence shown here is derived from an EMBL/GenBank/DDBJ whole genome shotgun (WGS) entry which is preliminary data.</text>
</comment>
<accession>A0ABQ7H727</accession>
<name>A0ABQ7H727_DUNSA</name>
<evidence type="ECO:0000256" key="1">
    <source>
        <dbReference type="SAM" id="Phobius"/>
    </source>
</evidence>
<feature type="transmembrane region" description="Helical" evidence="1">
    <location>
        <begin position="116"/>
        <end position="135"/>
    </location>
</feature>
<keyword evidence="3" id="KW-1185">Reference proteome</keyword>
<evidence type="ECO:0000313" key="3">
    <source>
        <dbReference type="Proteomes" id="UP000815325"/>
    </source>
</evidence>
<keyword evidence="1" id="KW-1133">Transmembrane helix</keyword>
<reference evidence="2" key="1">
    <citation type="submission" date="2017-08" db="EMBL/GenBank/DDBJ databases">
        <authorList>
            <person name="Polle J.E."/>
            <person name="Barry K."/>
            <person name="Cushman J."/>
            <person name="Schmutz J."/>
            <person name="Tran D."/>
            <person name="Hathwaick L.T."/>
            <person name="Yim W.C."/>
            <person name="Jenkins J."/>
            <person name="Mckie-Krisberg Z.M."/>
            <person name="Prochnik S."/>
            <person name="Lindquist E."/>
            <person name="Dockter R.B."/>
            <person name="Adam C."/>
            <person name="Molina H."/>
            <person name="Bunkerborg J."/>
            <person name="Jin E."/>
            <person name="Buchheim M."/>
            <person name="Magnuson J."/>
        </authorList>
    </citation>
    <scope>NUCLEOTIDE SEQUENCE</scope>
    <source>
        <strain evidence="2">CCAP 19/18</strain>
    </source>
</reference>
<gene>
    <name evidence="2" type="ORF">DUNSADRAFT_6119</name>
</gene>
<feature type="transmembrane region" description="Helical" evidence="1">
    <location>
        <begin position="155"/>
        <end position="175"/>
    </location>
</feature>
<keyword evidence="1" id="KW-0812">Transmembrane</keyword>
<evidence type="ECO:0000313" key="2">
    <source>
        <dbReference type="EMBL" id="KAF5842649.1"/>
    </source>
</evidence>